<feature type="topological domain" description="Periplasmic" evidence="14">
    <location>
        <begin position="27"/>
        <end position="44"/>
    </location>
</feature>
<evidence type="ECO:0000256" key="1">
    <source>
        <dbReference type="ARBA" id="ARBA00004429"/>
    </source>
</evidence>
<reference evidence="16 17" key="1">
    <citation type="submission" date="2022-02" db="EMBL/GenBank/DDBJ databases">
        <title>Comparative genomics of the first Antarctic Pseudomonas spp. capable of biotransforming 2,4,6-Trinitrotoluene.</title>
        <authorList>
            <person name="Cabrera M.A."/>
            <person name="Marquez S.L."/>
            <person name="Perez-Donoso J.M."/>
        </authorList>
    </citation>
    <scope>NUCLEOTIDE SEQUENCE [LARGE SCALE GENOMIC DNA]</scope>
    <source>
        <strain evidence="16 17">TNT19</strain>
    </source>
</reference>
<keyword evidence="10 14" id="KW-0472">Membrane</keyword>
<evidence type="ECO:0000256" key="9">
    <source>
        <dbReference type="ARBA" id="ARBA00023002"/>
    </source>
</evidence>
<evidence type="ECO:0000256" key="2">
    <source>
        <dbReference type="ARBA" id="ARBA00008823"/>
    </source>
</evidence>
<comment type="caution">
    <text evidence="16">The sequence shown here is derived from an EMBL/GenBank/DDBJ whole genome shotgun (WGS) entry which is preliminary data.</text>
</comment>
<feature type="transmembrane region" description="Helical" evidence="15">
    <location>
        <begin position="67"/>
        <end position="85"/>
    </location>
</feature>
<accession>A0ABT0EWR2</accession>
<dbReference type="InterPro" id="IPR050183">
    <property type="entry name" value="DsbB"/>
</dbReference>
<keyword evidence="4 14" id="KW-1003">Cell membrane</keyword>
<feature type="topological domain" description="Cytoplasmic" evidence="14">
    <location>
        <begin position="1"/>
        <end position="9"/>
    </location>
</feature>
<evidence type="ECO:0000256" key="13">
    <source>
        <dbReference type="ARBA" id="ARBA00023284"/>
    </source>
</evidence>
<organism evidence="16 17">
    <name type="scientific">Pseudomonas violetae</name>
    <dbReference type="NCBI Taxonomy" id="2915813"/>
    <lineage>
        <taxon>Bacteria</taxon>
        <taxon>Pseudomonadati</taxon>
        <taxon>Pseudomonadota</taxon>
        <taxon>Gammaproteobacteria</taxon>
        <taxon>Pseudomonadales</taxon>
        <taxon>Pseudomonadaceae</taxon>
        <taxon>Pseudomonas</taxon>
    </lineage>
</organism>
<evidence type="ECO:0000256" key="7">
    <source>
        <dbReference type="ARBA" id="ARBA00022982"/>
    </source>
</evidence>
<dbReference type="InterPro" id="IPR022920">
    <property type="entry name" value="Disulphide_bond_form_DsbB"/>
</dbReference>
<comment type="similarity">
    <text evidence="2 14">Belongs to the DsbB family.</text>
</comment>
<keyword evidence="8 14" id="KW-1133">Transmembrane helix</keyword>
<evidence type="ECO:0000256" key="5">
    <source>
        <dbReference type="ARBA" id="ARBA00022519"/>
    </source>
</evidence>
<comment type="function">
    <text evidence="14">Required for disulfide bond formation in some periplasmic proteins. Acts by oxidizing the DsbA protein.</text>
</comment>
<dbReference type="RefSeq" id="WP_247289863.1">
    <property type="nucleotide sequence ID" value="NZ_JAKNRW010000004.1"/>
</dbReference>
<evidence type="ECO:0000256" key="4">
    <source>
        <dbReference type="ARBA" id="ARBA00022475"/>
    </source>
</evidence>
<dbReference type="HAMAP" id="MF_00286">
    <property type="entry name" value="DsbB"/>
    <property type="match status" value="1"/>
</dbReference>
<evidence type="ECO:0000313" key="17">
    <source>
        <dbReference type="Proteomes" id="UP001299876"/>
    </source>
</evidence>
<keyword evidence="6 14" id="KW-0812">Transmembrane</keyword>
<protein>
    <recommendedName>
        <fullName evidence="14">Disulfide bond formation protein B</fullName>
    </recommendedName>
    <alternativeName>
        <fullName evidence="14">Disulfide oxidoreductase</fullName>
    </alternativeName>
</protein>
<dbReference type="SUPFAM" id="SSF158442">
    <property type="entry name" value="DsbB-like"/>
    <property type="match status" value="1"/>
</dbReference>
<keyword evidence="9 14" id="KW-0560">Oxidoreductase</keyword>
<dbReference type="Proteomes" id="UP001299876">
    <property type="component" value="Unassembled WGS sequence"/>
</dbReference>
<dbReference type="PANTHER" id="PTHR36570:SF3">
    <property type="entry name" value="DISULFIDE BOND FORMATION PROTEIN B"/>
    <property type="match status" value="1"/>
</dbReference>
<feature type="topological domain" description="Cytoplasmic" evidence="14">
    <location>
        <begin position="62"/>
        <end position="67"/>
    </location>
</feature>
<sequence length="183" mass="20228">MSLARSRSLFFMAFVAGALALGISYYLEYAVGLRLCGLCILQRGCLWLLTGLCLSASVHGPERAGTLVYWLLVLICSLAGTVIAWRQVLLQSDPLHHLDDCSTTLAEAFASTTWPGAVKLMFEGTFDCAEISWTLFDLSIPEWSLLFFFAVTIVVVYQPLGLLWTTLRRPLGGESSQRSLVRD</sequence>
<dbReference type="PANTHER" id="PTHR36570">
    <property type="entry name" value="DISULFIDE BOND FORMATION PROTEIN B"/>
    <property type="match status" value="1"/>
</dbReference>
<feature type="transmembrane region" description="Helical" evidence="15">
    <location>
        <begin position="9"/>
        <end position="26"/>
    </location>
</feature>
<evidence type="ECO:0000256" key="15">
    <source>
        <dbReference type="SAM" id="Phobius"/>
    </source>
</evidence>
<feature type="disulfide bond" description="Redox-active" evidence="14">
    <location>
        <begin position="36"/>
        <end position="39"/>
    </location>
</feature>
<keyword evidence="17" id="KW-1185">Reference proteome</keyword>
<keyword evidence="11 14" id="KW-1015">Disulfide bond</keyword>
<dbReference type="InterPro" id="IPR003752">
    <property type="entry name" value="DiS_bond_form_DsbB/BdbC"/>
</dbReference>
<dbReference type="Gene3D" id="1.20.1550.10">
    <property type="entry name" value="DsbB-like"/>
    <property type="match status" value="1"/>
</dbReference>
<evidence type="ECO:0000256" key="8">
    <source>
        <dbReference type="ARBA" id="ARBA00022989"/>
    </source>
</evidence>
<evidence type="ECO:0000256" key="11">
    <source>
        <dbReference type="ARBA" id="ARBA00023157"/>
    </source>
</evidence>
<dbReference type="Pfam" id="PF02600">
    <property type="entry name" value="DsbB"/>
    <property type="match status" value="1"/>
</dbReference>
<keyword evidence="13 14" id="KW-0676">Redox-active center</keyword>
<evidence type="ECO:0000313" key="16">
    <source>
        <dbReference type="EMBL" id="MCK1790161.1"/>
    </source>
</evidence>
<feature type="transmembrane region" description="Helical" evidence="15">
    <location>
        <begin position="32"/>
        <end position="55"/>
    </location>
</feature>
<feature type="topological domain" description="Cytoplasmic" evidence="14">
    <location>
        <begin position="162"/>
        <end position="183"/>
    </location>
</feature>
<comment type="caution">
    <text evidence="14">Lacks conserved residue(s) required for the propagation of feature annotation.</text>
</comment>
<name>A0ABT0EWR2_9PSED</name>
<evidence type="ECO:0000256" key="14">
    <source>
        <dbReference type="HAMAP-Rule" id="MF_00286"/>
    </source>
</evidence>
<dbReference type="InterPro" id="IPR023380">
    <property type="entry name" value="DsbB-like_sf"/>
</dbReference>
<gene>
    <name evidence="14" type="primary">dsbB</name>
    <name evidence="16" type="ORF">L9059_08145</name>
</gene>
<evidence type="ECO:0000256" key="3">
    <source>
        <dbReference type="ARBA" id="ARBA00022448"/>
    </source>
</evidence>
<keyword evidence="5" id="KW-0997">Cell inner membrane</keyword>
<comment type="subcellular location">
    <subcellularLocation>
        <location evidence="1">Cell inner membrane</location>
        <topology evidence="1">Multi-pass membrane protein</topology>
    </subcellularLocation>
    <subcellularLocation>
        <location evidence="14">Cell membrane</location>
        <topology evidence="14">Multi-pass membrane protein</topology>
    </subcellularLocation>
</comment>
<keyword evidence="7 14" id="KW-0249">Electron transport</keyword>
<keyword evidence="3 14" id="KW-0813">Transport</keyword>
<evidence type="ECO:0000256" key="6">
    <source>
        <dbReference type="ARBA" id="ARBA00022692"/>
    </source>
</evidence>
<evidence type="ECO:0000256" key="10">
    <source>
        <dbReference type="ARBA" id="ARBA00023136"/>
    </source>
</evidence>
<feature type="transmembrane region" description="Helical" evidence="15">
    <location>
        <begin position="143"/>
        <end position="164"/>
    </location>
</feature>
<keyword evidence="12 14" id="KW-0143">Chaperone</keyword>
<dbReference type="EMBL" id="JAKNRW010000004">
    <property type="protein sequence ID" value="MCK1790161.1"/>
    <property type="molecule type" value="Genomic_DNA"/>
</dbReference>
<proteinExistence type="inferred from homology"/>
<evidence type="ECO:0000256" key="12">
    <source>
        <dbReference type="ARBA" id="ARBA00023186"/>
    </source>
</evidence>